<evidence type="ECO:0000256" key="3">
    <source>
        <dbReference type="ARBA" id="ARBA00022833"/>
    </source>
</evidence>
<dbReference type="PROSITE" id="PS51030">
    <property type="entry name" value="NUCLEAR_REC_DBD_2"/>
    <property type="match status" value="1"/>
</dbReference>
<name>A0A368G2R5_ANCCA</name>
<dbReference type="OrthoDB" id="5771769at2759"/>
<gene>
    <name evidence="10" type="ORF">ANCCAN_15335</name>
</gene>
<evidence type="ECO:0000256" key="8">
    <source>
        <dbReference type="ARBA" id="ARBA00023242"/>
    </source>
</evidence>
<keyword evidence="2" id="KW-0863">Zinc-finger</keyword>
<comment type="caution">
    <text evidence="10">The sequence shown here is derived from an EMBL/GenBank/DDBJ whole genome shotgun (WGS) entry which is preliminary data.</text>
</comment>
<evidence type="ECO:0000259" key="9">
    <source>
        <dbReference type="PROSITE" id="PS51030"/>
    </source>
</evidence>
<keyword evidence="1" id="KW-0479">Metal-binding</keyword>
<keyword evidence="5" id="KW-0238">DNA-binding</keyword>
<feature type="domain" description="Nuclear receptor" evidence="9">
    <location>
        <begin position="1"/>
        <end position="59"/>
    </location>
</feature>
<evidence type="ECO:0000256" key="6">
    <source>
        <dbReference type="ARBA" id="ARBA00023163"/>
    </source>
</evidence>
<dbReference type="SUPFAM" id="SSF57716">
    <property type="entry name" value="Glucocorticoid receptor-like (DNA-binding domain)"/>
    <property type="match status" value="1"/>
</dbReference>
<dbReference type="AlphaFoldDB" id="A0A368G2R5"/>
<dbReference type="EMBL" id="JOJR01000378">
    <property type="protein sequence ID" value="RCN38741.1"/>
    <property type="molecule type" value="Genomic_DNA"/>
</dbReference>
<keyword evidence="11" id="KW-1185">Reference proteome</keyword>
<dbReference type="InterPro" id="IPR001628">
    <property type="entry name" value="Znf_hrmn_rcpt"/>
</dbReference>
<keyword evidence="7" id="KW-0675">Receptor</keyword>
<keyword evidence="8" id="KW-0539">Nucleus</keyword>
<dbReference type="PANTHER" id="PTHR45680:SF29">
    <property type="entry name" value="NUCLEAR HORMONE RECEPTOR FAMILY"/>
    <property type="match status" value="1"/>
</dbReference>
<accession>A0A368G2R5</accession>
<evidence type="ECO:0000256" key="1">
    <source>
        <dbReference type="ARBA" id="ARBA00022723"/>
    </source>
</evidence>
<evidence type="ECO:0000256" key="5">
    <source>
        <dbReference type="ARBA" id="ARBA00023125"/>
    </source>
</evidence>
<dbReference type="GO" id="GO:0008270">
    <property type="term" value="F:zinc ion binding"/>
    <property type="evidence" value="ECO:0007669"/>
    <property type="project" value="UniProtKB-KW"/>
</dbReference>
<evidence type="ECO:0000256" key="2">
    <source>
        <dbReference type="ARBA" id="ARBA00022771"/>
    </source>
</evidence>
<dbReference type="InterPro" id="IPR013088">
    <property type="entry name" value="Znf_NHR/GATA"/>
</dbReference>
<dbReference type="STRING" id="29170.A0A368G2R5"/>
<protein>
    <submittedName>
        <fullName evidence="10">Zinc finger, C4 type</fullName>
    </submittedName>
</protein>
<organism evidence="10 11">
    <name type="scientific">Ancylostoma caninum</name>
    <name type="common">Dog hookworm</name>
    <dbReference type="NCBI Taxonomy" id="29170"/>
    <lineage>
        <taxon>Eukaryota</taxon>
        <taxon>Metazoa</taxon>
        <taxon>Ecdysozoa</taxon>
        <taxon>Nematoda</taxon>
        <taxon>Chromadorea</taxon>
        <taxon>Rhabditida</taxon>
        <taxon>Rhabditina</taxon>
        <taxon>Rhabditomorpha</taxon>
        <taxon>Strongyloidea</taxon>
        <taxon>Ancylostomatidae</taxon>
        <taxon>Ancylostomatinae</taxon>
        <taxon>Ancylostoma</taxon>
    </lineage>
</organism>
<reference evidence="10 11" key="1">
    <citation type="submission" date="2014-10" db="EMBL/GenBank/DDBJ databases">
        <title>Draft genome of the hookworm Ancylostoma caninum.</title>
        <authorList>
            <person name="Mitreva M."/>
        </authorList>
    </citation>
    <scope>NUCLEOTIDE SEQUENCE [LARGE SCALE GENOMIC DNA]</scope>
    <source>
        <strain evidence="10 11">Baltimore</strain>
    </source>
</reference>
<dbReference type="SMART" id="SM00399">
    <property type="entry name" value="ZnF_C4"/>
    <property type="match status" value="1"/>
</dbReference>
<dbReference type="PANTHER" id="PTHR45680">
    <property type="entry name" value="NUCLEAR HORMONE RECEPTOR FAMILY"/>
    <property type="match status" value="1"/>
</dbReference>
<proteinExistence type="predicted"/>
<evidence type="ECO:0000313" key="10">
    <source>
        <dbReference type="EMBL" id="RCN38741.1"/>
    </source>
</evidence>
<dbReference type="GO" id="GO:0003700">
    <property type="term" value="F:DNA-binding transcription factor activity"/>
    <property type="evidence" value="ECO:0007669"/>
    <property type="project" value="InterPro"/>
</dbReference>
<dbReference type="Gene3D" id="3.30.50.10">
    <property type="entry name" value="Erythroid Transcription Factor GATA-1, subunit A"/>
    <property type="match status" value="1"/>
</dbReference>
<dbReference type="Proteomes" id="UP000252519">
    <property type="component" value="Unassembled WGS sequence"/>
</dbReference>
<evidence type="ECO:0000313" key="11">
    <source>
        <dbReference type="Proteomes" id="UP000252519"/>
    </source>
</evidence>
<keyword evidence="3" id="KW-0862">Zinc</keyword>
<dbReference type="InterPro" id="IPR051152">
    <property type="entry name" value="C.elegans_Orphan_NR"/>
</dbReference>
<keyword evidence="4" id="KW-0805">Transcription regulation</keyword>
<evidence type="ECO:0000256" key="7">
    <source>
        <dbReference type="ARBA" id="ARBA00023170"/>
    </source>
</evidence>
<sequence length="70" mass="7874">MQCQVCSQPGHGNHFGRRKYSCRKGSGTCNVNGSDKFVCRHCRYRKCVALGMTPESGFFMSLGNRTTTRH</sequence>
<keyword evidence="6" id="KW-0804">Transcription</keyword>
<dbReference type="PRINTS" id="PR00047">
    <property type="entry name" value="STROIDFINGER"/>
</dbReference>
<evidence type="ECO:0000256" key="4">
    <source>
        <dbReference type="ARBA" id="ARBA00023015"/>
    </source>
</evidence>
<dbReference type="GO" id="GO:0043565">
    <property type="term" value="F:sequence-specific DNA binding"/>
    <property type="evidence" value="ECO:0007669"/>
    <property type="project" value="InterPro"/>
</dbReference>
<dbReference type="Pfam" id="PF00105">
    <property type="entry name" value="zf-C4"/>
    <property type="match status" value="1"/>
</dbReference>